<dbReference type="AlphaFoldDB" id="A0A9P0N983"/>
<keyword evidence="3" id="KW-1185">Reference proteome</keyword>
<evidence type="ECO:0008006" key="4">
    <source>
        <dbReference type="Google" id="ProtNLM"/>
    </source>
</evidence>
<dbReference type="EMBL" id="LR824538">
    <property type="protein sequence ID" value="CAH1646015.1"/>
    <property type="molecule type" value="Genomic_DNA"/>
</dbReference>
<organism evidence="2 3">
    <name type="scientific">Spodoptera littoralis</name>
    <name type="common">Egyptian cotton leafworm</name>
    <dbReference type="NCBI Taxonomy" id="7109"/>
    <lineage>
        <taxon>Eukaryota</taxon>
        <taxon>Metazoa</taxon>
        <taxon>Ecdysozoa</taxon>
        <taxon>Arthropoda</taxon>
        <taxon>Hexapoda</taxon>
        <taxon>Insecta</taxon>
        <taxon>Pterygota</taxon>
        <taxon>Neoptera</taxon>
        <taxon>Endopterygota</taxon>
        <taxon>Lepidoptera</taxon>
        <taxon>Glossata</taxon>
        <taxon>Ditrysia</taxon>
        <taxon>Noctuoidea</taxon>
        <taxon>Noctuidae</taxon>
        <taxon>Amphipyrinae</taxon>
        <taxon>Spodoptera</taxon>
    </lineage>
</organism>
<dbReference type="Proteomes" id="UP001153321">
    <property type="component" value="Chromosome 7"/>
</dbReference>
<evidence type="ECO:0000313" key="2">
    <source>
        <dbReference type="EMBL" id="CAH1646015.1"/>
    </source>
</evidence>
<name>A0A9P0N983_SPOLI</name>
<protein>
    <recommendedName>
        <fullName evidence="4">CCHC-type domain-containing protein</fullName>
    </recommendedName>
</protein>
<feature type="region of interest" description="Disordered" evidence="1">
    <location>
        <begin position="1"/>
        <end position="23"/>
    </location>
</feature>
<gene>
    <name evidence="2" type="ORF">SPLIT_LOCUS11367</name>
</gene>
<feature type="region of interest" description="Disordered" evidence="1">
    <location>
        <begin position="334"/>
        <end position="353"/>
    </location>
</feature>
<accession>A0A9P0N983</accession>
<proteinExistence type="predicted"/>
<reference evidence="2" key="1">
    <citation type="submission" date="2022-02" db="EMBL/GenBank/DDBJ databases">
        <authorList>
            <person name="King R."/>
        </authorList>
    </citation>
    <scope>NUCLEOTIDE SEQUENCE</scope>
</reference>
<sequence>MATGYSDDSTSDQEDINQGPGDRWMSHILIDEEGGDKIELVENSAEPTNNEIQVMEEDNIISRPIKRGREEDDEGSWTKVVRDKEKKHKQFKKEVFIWSKEKLPKQFAIAKLFNSIGLTEINHVKYINSYKLRIEVSTEECVNKLLDCQEFQTKGWKVYSATDVNTSYGVIRNVDLELKEDEILTAIKCPSNIQIISVKRLHRRHESGWVPSEVVRIGFSGSHLPSFIYIDCLRTKVDPFVFPVTQCSKCWKFGHIKTRCPSNKIVCPKCTEQHSNCEVNKFKCVNCRGDHMALNRNCPVYAREKRVRELMAEYNCSYYVACNMYVKPQLPLDSQTMGQNEKPKIDPNNSFNGLNIEESGSSYKYTTDLFPPLFTPKRASSPQVSKQKKSHLYNKNESVWYGHRESSDNIPKQPTTTDKDASDNVNNTREVHFDELINRLKDIIFMRNYSINEKFYEIIKCCSKWLVLVFVDRISEWPIVNKCLELFLGLNK</sequence>
<feature type="region of interest" description="Disordered" evidence="1">
    <location>
        <begin position="403"/>
        <end position="424"/>
    </location>
</feature>
<evidence type="ECO:0000256" key="1">
    <source>
        <dbReference type="SAM" id="MobiDB-lite"/>
    </source>
</evidence>
<evidence type="ECO:0000313" key="3">
    <source>
        <dbReference type="Proteomes" id="UP001153321"/>
    </source>
</evidence>